<dbReference type="Proteomes" id="UP000192656">
    <property type="component" value="Unassembled WGS sequence"/>
</dbReference>
<dbReference type="Pfam" id="PF10145">
    <property type="entry name" value="PhageMin_Tail"/>
    <property type="match status" value="1"/>
</dbReference>
<sequence>MARLKSELLLTLKDHVTGPARGVEGSMARLRRNARMAEMGFNRSHSAVDRLGGGLAYLGRGAVAAAAPLAAGLGAHAATREAIDFESALSGIQQKAGATDAEMQNVRRQIAGLADDKTLGASLDDIVGGFERAAAAGVPINELGQFVRVVAKAAPALDMTGEALGNTLSQLEGASLITRDGSQRFLDLVNALEDAGTSNASDILDFMKRAGAGAKIMGFAAEETAALGGAMVDLGINSAEAGTAVNAITTKLTSPKGLSKKGQAALKGLYGSTEAWTELVQEDTDAAFVDLLERMRDLDDEARGQVALDIFGLEHADIVQRLIEGLDKIKDRLRLAKDESQWLGNLDRTAALKMKTTEAQLGVIQRRLQMLAINAGDIALPGINAALEAANGLFDTWDRMGNPFEHLQAGAEGFAQGLGFENLNSMLDKISTKFSAILGIGDGQQNNLTQTMQGWRTLGEDLRGIFETLEKEVTHVELGLLRVLEVGYRANFLKGLFKTDDEQKAYLDYLDKRQAELVDRIGEIRRSQEGRRVVDEAEAKALLPSRAEADRASMDTARQFGMLPKAPEASTATVAPTASPARFRPTLPDRRFSATESVGIALRPADRPGPAPVVPPATTSAPAAPVAPVEVPVAPKIDRAALEAQIREIDQRLGELSSAAREIKSYGAASGAATSMGQIADEMQRLMQRRDELDAKLQTPLASISVPPVDTGEMDMAQAKATQTGGAIAAALSVTARPVVQTDSIASALSQVRALAAELQRLPGLAGNAADAVRVARADYSGLHADLSRAGE</sequence>
<accession>A0A1W2EA98</accession>
<feature type="compositionally biased region" description="Low complexity" evidence="3">
    <location>
        <begin position="567"/>
        <end position="581"/>
    </location>
</feature>
<name>A0A1W2EA98_9HYPH</name>
<dbReference type="NCBIfam" id="TIGR01760">
    <property type="entry name" value="tape_meas_TP901"/>
    <property type="match status" value="1"/>
</dbReference>
<evidence type="ECO:0000313" key="5">
    <source>
        <dbReference type="EMBL" id="SMD06631.1"/>
    </source>
</evidence>
<gene>
    <name evidence="5" type="ORF">SAMN06297251_12320</name>
</gene>
<protein>
    <submittedName>
        <fullName evidence="5">Phage tail tape measure protein, TP901 family, core region</fullName>
    </submittedName>
</protein>
<dbReference type="EMBL" id="FWXR01000023">
    <property type="protein sequence ID" value="SMD06631.1"/>
    <property type="molecule type" value="Genomic_DNA"/>
</dbReference>
<dbReference type="STRING" id="937218.SAMN06297251_12320"/>
<evidence type="ECO:0000256" key="1">
    <source>
        <dbReference type="ARBA" id="ARBA00022612"/>
    </source>
</evidence>
<dbReference type="RefSeq" id="WP_084412082.1">
    <property type="nucleotide sequence ID" value="NZ_FWXR01000023.1"/>
</dbReference>
<proteinExistence type="predicted"/>
<keyword evidence="1" id="KW-1188">Viral release from host cell</keyword>
<evidence type="ECO:0000259" key="4">
    <source>
        <dbReference type="Pfam" id="PF10145"/>
    </source>
</evidence>
<dbReference type="AlphaFoldDB" id="A0A1W2EA98"/>
<keyword evidence="6" id="KW-1185">Reference proteome</keyword>
<keyword evidence="2" id="KW-0175">Coiled coil</keyword>
<feature type="region of interest" description="Disordered" evidence="3">
    <location>
        <begin position="567"/>
        <end position="587"/>
    </location>
</feature>
<organism evidence="5 6">
    <name type="scientific">Fulvimarina manganoxydans</name>
    <dbReference type="NCBI Taxonomy" id="937218"/>
    <lineage>
        <taxon>Bacteria</taxon>
        <taxon>Pseudomonadati</taxon>
        <taxon>Pseudomonadota</taxon>
        <taxon>Alphaproteobacteria</taxon>
        <taxon>Hyphomicrobiales</taxon>
        <taxon>Aurantimonadaceae</taxon>
        <taxon>Fulvimarina</taxon>
    </lineage>
</organism>
<dbReference type="OrthoDB" id="7906853at2"/>
<reference evidence="5 6" key="1">
    <citation type="submission" date="2017-04" db="EMBL/GenBank/DDBJ databases">
        <authorList>
            <person name="Afonso C.L."/>
            <person name="Miller P.J."/>
            <person name="Scott M.A."/>
            <person name="Spackman E."/>
            <person name="Goraichik I."/>
            <person name="Dimitrov K.M."/>
            <person name="Suarez D.L."/>
            <person name="Swayne D.E."/>
        </authorList>
    </citation>
    <scope>NUCLEOTIDE SEQUENCE [LARGE SCALE GENOMIC DNA]</scope>
    <source>
        <strain evidence="5 6">CGMCC 1.10972</strain>
    </source>
</reference>
<dbReference type="PANTHER" id="PTHR37813:SF1">
    <property type="entry name" value="FELS-2 PROPHAGE PROTEIN"/>
    <property type="match status" value="1"/>
</dbReference>
<evidence type="ECO:0000313" key="6">
    <source>
        <dbReference type="Proteomes" id="UP000192656"/>
    </source>
</evidence>
<evidence type="ECO:0000256" key="2">
    <source>
        <dbReference type="SAM" id="Coils"/>
    </source>
</evidence>
<dbReference type="PANTHER" id="PTHR37813">
    <property type="entry name" value="FELS-2 PROPHAGE PROTEIN"/>
    <property type="match status" value="1"/>
</dbReference>
<feature type="domain" description="Phage tail tape measure protein" evidence="4">
    <location>
        <begin position="118"/>
        <end position="312"/>
    </location>
</feature>
<feature type="coiled-coil region" evidence="2">
    <location>
        <begin position="639"/>
        <end position="696"/>
    </location>
</feature>
<evidence type="ECO:0000256" key="3">
    <source>
        <dbReference type="SAM" id="MobiDB-lite"/>
    </source>
</evidence>
<dbReference type="InterPro" id="IPR010090">
    <property type="entry name" value="Phage_tape_meas"/>
</dbReference>